<evidence type="ECO:0000256" key="7">
    <source>
        <dbReference type="SAM" id="MobiDB-lite"/>
    </source>
</evidence>
<dbReference type="PANTHER" id="PTHR37937">
    <property type="entry name" value="CONJUGATIVE TRANSFER: DNA TRANSPORT"/>
    <property type="match status" value="1"/>
</dbReference>
<comment type="caution">
    <text evidence="9">The sequence shown here is derived from an EMBL/GenBank/DDBJ whole genome shotgun (WGS) entry which is preliminary data.</text>
</comment>
<dbReference type="InterPro" id="IPR027417">
    <property type="entry name" value="P-loop_NTPase"/>
</dbReference>
<proteinExistence type="inferred from homology"/>
<dbReference type="AlphaFoldDB" id="A0A3A6TXI5"/>
<dbReference type="Proteomes" id="UP000273022">
    <property type="component" value="Unassembled WGS sequence"/>
</dbReference>
<sequence length="635" mass="71186">MAEGLLPRSIIVVNSSKSLSIKVYLFIASLGLIGSLWLSGMIYLYFAHLNYRTATPLTVIRYGYFYGHDKRTQIWLGLSLLLGFLPIGVPITFKFKPKKQPLYGEARFATQREIKQAGLLANKGIIVGKQQGLLTQAYLQFSGQQHVLMSAPTRSGKGVGVVIPNLLSWHNSVVVLDIKQENWNISAGFRKAHGQQCFLLNLAPRDYQSHRWNPLHYISTDPSFRINDIQKIGQMLFPNIDSESPIWQASARSLWLGLVLYLLETPPLPVTMGEVLRQLNKGDSYLIELINERMAGELPLSNQCHSSLKEYLETPERTRGSIRKSFSSALELFYNPVIDAVTASNDFDLRELRSKRLSVYVGVTPDDLQRLAQLINLFFQQLIDLNTRELPEQNPQLKHQVLLLMDEFAAIGKVNILSKGISYIAGYGIRLLTIIQSPSQLREIYGHDGAETLIENHALQIVFAPKNPKVAREISESLGTNTIKQRSRSKQLSGRGGRSENISDHSRALMLPQEIMRLGTNKAILLLENCSPVKCNKISWYQDKAFMHRGNGQTQQYWSLPTIPKVVVKTHKTTAVTPIKIATDDGEQTAAKPKKQQSQPVAPEATPQNPNAIGDEQVNSLVNEYLSTLPQGNVE</sequence>
<evidence type="ECO:0000256" key="5">
    <source>
        <dbReference type="ARBA" id="ARBA00022989"/>
    </source>
</evidence>
<dbReference type="Gene3D" id="3.40.50.300">
    <property type="entry name" value="P-loop containing nucleotide triphosphate hydrolases"/>
    <property type="match status" value="1"/>
</dbReference>
<dbReference type="OrthoDB" id="9759295at2"/>
<feature type="transmembrane region" description="Helical" evidence="8">
    <location>
        <begin position="23"/>
        <end position="46"/>
    </location>
</feature>
<evidence type="ECO:0000256" key="6">
    <source>
        <dbReference type="ARBA" id="ARBA00023136"/>
    </source>
</evidence>
<feature type="transmembrane region" description="Helical" evidence="8">
    <location>
        <begin position="74"/>
        <end position="93"/>
    </location>
</feature>
<comment type="subcellular location">
    <subcellularLocation>
        <location evidence="1">Cell membrane</location>
        <topology evidence="1">Multi-pass membrane protein</topology>
    </subcellularLocation>
</comment>
<dbReference type="Pfam" id="PF02534">
    <property type="entry name" value="T4SS-DNA_transf"/>
    <property type="match status" value="1"/>
</dbReference>
<evidence type="ECO:0000256" key="3">
    <source>
        <dbReference type="ARBA" id="ARBA00022475"/>
    </source>
</evidence>
<reference evidence="9 10" key="1">
    <citation type="submission" date="2018-09" db="EMBL/GenBank/DDBJ databases">
        <title>Phylogeny of the Shewanellaceae, and recommendation for two new genera, Pseudoshewanella and Parashewanella.</title>
        <authorList>
            <person name="Wang G."/>
        </authorList>
    </citation>
    <scope>NUCLEOTIDE SEQUENCE [LARGE SCALE GENOMIC DNA]</scope>
    <source>
        <strain evidence="9 10">KCTC 22492</strain>
    </source>
</reference>
<feature type="region of interest" description="Disordered" evidence="7">
    <location>
        <begin position="482"/>
        <end position="505"/>
    </location>
</feature>
<dbReference type="EMBL" id="QYYH01000066">
    <property type="protein sequence ID" value="RJY13302.1"/>
    <property type="molecule type" value="Genomic_DNA"/>
</dbReference>
<dbReference type="RefSeq" id="WP_121853771.1">
    <property type="nucleotide sequence ID" value="NZ_CP037952.1"/>
</dbReference>
<protein>
    <submittedName>
        <fullName evidence="9">Type IV secretory system conjugative DNA transfer family protein</fullName>
    </submittedName>
</protein>
<dbReference type="InterPro" id="IPR051539">
    <property type="entry name" value="T4SS-coupling_protein"/>
</dbReference>
<evidence type="ECO:0000256" key="1">
    <source>
        <dbReference type="ARBA" id="ARBA00004651"/>
    </source>
</evidence>
<dbReference type="InterPro" id="IPR003688">
    <property type="entry name" value="TraG/VirD4"/>
</dbReference>
<gene>
    <name evidence="9" type="ORF">D5R81_11455</name>
</gene>
<evidence type="ECO:0000313" key="9">
    <source>
        <dbReference type="EMBL" id="RJY13302.1"/>
    </source>
</evidence>
<feature type="compositionally biased region" description="Polar residues" evidence="7">
    <location>
        <begin position="596"/>
        <end position="614"/>
    </location>
</feature>
<evidence type="ECO:0000256" key="4">
    <source>
        <dbReference type="ARBA" id="ARBA00022692"/>
    </source>
</evidence>
<accession>A0A3A6TXI5</accession>
<evidence type="ECO:0000313" key="10">
    <source>
        <dbReference type="Proteomes" id="UP000273022"/>
    </source>
</evidence>
<dbReference type="PANTHER" id="PTHR37937:SF1">
    <property type="entry name" value="CONJUGATIVE TRANSFER: DNA TRANSPORT"/>
    <property type="match status" value="1"/>
</dbReference>
<keyword evidence="4 8" id="KW-0812">Transmembrane</keyword>
<organism evidence="9 10">
    <name type="scientific">Parashewanella spongiae</name>
    <dbReference type="NCBI Taxonomy" id="342950"/>
    <lineage>
        <taxon>Bacteria</taxon>
        <taxon>Pseudomonadati</taxon>
        <taxon>Pseudomonadota</taxon>
        <taxon>Gammaproteobacteria</taxon>
        <taxon>Alteromonadales</taxon>
        <taxon>Shewanellaceae</taxon>
        <taxon>Parashewanella</taxon>
    </lineage>
</organism>
<comment type="similarity">
    <text evidence="2">Belongs to the VirD4/TraG family.</text>
</comment>
<keyword evidence="6 8" id="KW-0472">Membrane</keyword>
<keyword evidence="3" id="KW-1003">Cell membrane</keyword>
<name>A0A3A6TXI5_9GAMM</name>
<dbReference type="CDD" id="cd01127">
    <property type="entry name" value="TrwB_TraG_TraD_VirD4"/>
    <property type="match status" value="1"/>
</dbReference>
<keyword evidence="10" id="KW-1185">Reference proteome</keyword>
<evidence type="ECO:0000256" key="8">
    <source>
        <dbReference type="SAM" id="Phobius"/>
    </source>
</evidence>
<dbReference type="SUPFAM" id="SSF52540">
    <property type="entry name" value="P-loop containing nucleoside triphosphate hydrolases"/>
    <property type="match status" value="1"/>
</dbReference>
<keyword evidence="5 8" id="KW-1133">Transmembrane helix</keyword>
<evidence type="ECO:0000256" key="2">
    <source>
        <dbReference type="ARBA" id="ARBA00008806"/>
    </source>
</evidence>
<dbReference type="GO" id="GO:0005886">
    <property type="term" value="C:plasma membrane"/>
    <property type="evidence" value="ECO:0007669"/>
    <property type="project" value="UniProtKB-SubCell"/>
</dbReference>
<feature type="region of interest" description="Disordered" evidence="7">
    <location>
        <begin position="584"/>
        <end position="614"/>
    </location>
</feature>